<evidence type="ECO:0000313" key="3">
    <source>
        <dbReference type="Proteomes" id="UP001378188"/>
    </source>
</evidence>
<organism evidence="2 3">
    <name type="scientific">Microbaculum marinum</name>
    <dbReference type="NCBI Taxonomy" id="1764581"/>
    <lineage>
        <taxon>Bacteria</taxon>
        <taxon>Pseudomonadati</taxon>
        <taxon>Pseudomonadota</taxon>
        <taxon>Alphaproteobacteria</taxon>
        <taxon>Hyphomicrobiales</taxon>
        <taxon>Tepidamorphaceae</taxon>
        <taxon>Microbaculum</taxon>
    </lineage>
</organism>
<dbReference type="EMBL" id="JAZHOF010000003">
    <property type="protein sequence ID" value="MEJ8571583.1"/>
    <property type="molecule type" value="Genomic_DNA"/>
</dbReference>
<keyword evidence="3" id="KW-1185">Reference proteome</keyword>
<dbReference type="PROSITE" id="PS50005">
    <property type="entry name" value="TPR"/>
    <property type="match status" value="1"/>
</dbReference>
<dbReference type="InterPro" id="IPR011990">
    <property type="entry name" value="TPR-like_helical_dom_sf"/>
</dbReference>
<dbReference type="RefSeq" id="WP_340329282.1">
    <property type="nucleotide sequence ID" value="NZ_JAZHOF010000003.1"/>
</dbReference>
<keyword evidence="1" id="KW-0802">TPR repeat</keyword>
<dbReference type="AlphaFoldDB" id="A0AAW9RMR6"/>
<dbReference type="Pfam" id="PF13432">
    <property type="entry name" value="TPR_16"/>
    <property type="match status" value="1"/>
</dbReference>
<feature type="repeat" description="TPR" evidence="1">
    <location>
        <begin position="145"/>
        <end position="178"/>
    </location>
</feature>
<dbReference type="Pfam" id="PF14559">
    <property type="entry name" value="TPR_19"/>
    <property type="match status" value="1"/>
</dbReference>
<accession>A0AAW9RMR6</accession>
<protein>
    <submittedName>
        <fullName evidence="2">Tetratricopeptide repeat protein</fullName>
    </submittedName>
</protein>
<gene>
    <name evidence="2" type="ORF">V3328_08870</name>
</gene>
<proteinExistence type="predicted"/>
<dbReference type="Gene3D" id="1.25.40.10">
    <property type="entry name" value="Tetratricopeptide repeat domain"/>
    <property type="match status" value="1"/>
</dbReference>
<name>A0AAW9RMR6_9HYPH</name>
<dbReference type="SUPFAM" id="SSF48452">
    <property type="entry name" value="TPR-like"/>
    <property type="match status" value="1"/>
</dbReference>
<dbReference type="InterPro" id="IPR019734">
    <property type="entry name" value="TPR_rpt"/>
</dbReference>
<dbReference type="Proteomes" id="UP001378188">
    <property type="component" value="Unassembled WGS sequence"/>
</dbReference>
<evidence type="ECO:0000256" key="1">
    <source>
        <dbReference type="PROSITE-ProRule" id="PRU00339"/>
    </source>
</evidence>
<sequence length="535" mass="58244">MNDRPSDRAARSAAVREDLAANRIETAVEQARSLLADYRDDLRCHLLWSEILAVQGRHAEAVTYCEALLDQWPDNPWLLARLVSAHMANGDPGAAIALYRTRVEDSSLPNEDKNRIARNLAAANRRSPEARDILERRLSAAPDDPALLRDIASARLALGHVEEALEAFSRSATLSPLPGWAAMLHLNALIQHRRFSNLVPVADPEVLAILKDALTRFPGDAVFVRVFSQLPMARTEWAELYRLIRANFDSPDPNAMLRFEVAKACLQASDFADARRILEALDPESHWGKVSRPLLTVLTTIPDATWKRTRLSDDPAAEVQVVRTPGASMTVLVFATLTGNFMMLPIACIDALLADLPVHVIYLRDTVFGSALTGLRSLGPDITATLTGLRRIIADLDGGELVTVGASVSGLAAIRYGARLGAGRVVTFGALTTVDPEFQGTPARLQRTLRWMQQQPGAREAERFGDVVTELAQAPAMRVDLHVGGACELDLQQAHRLAGNPQIRVHREAGVDHHYVALSTIARGSFSAAVAGGVA</sequence>
<comment type="caution">
    <text evidence="2">The sequence shown here is derived from an EMBL/GenBank/DDBJ whole genome shotgun (WGS) entry which is preliminary data.</text>
</comment>
<evidence type="ECO:0000313" key="2">
    <source>
        <dbReference type="EMBL" id="MEJ8571583.1"/>
    </source>
</evidence>
<reference evidence="2 3" key="1">
    <citation type="submission" date="2024-02" db="EMBL/GenBank/DDBJ databases">
        <title>Genome analysis and characterization of Microbaculum marinisediminis sp. nov., isolated from marine sediment.</title>
        <authorList>
            <person name="Du Z.-J."/>
            <person name="Ye Y.-Q."/>
            <person name="Zhang Z.-R."/>
            <person name="Yuan S.-M."/>
            <person name="Zhang X.-Y."/>
        </authorList>
    </citation>
    <scope>NUCLEOTIDE SEQUENCE [LARGE SCALE GENOMIC DNA]</scope>
    <source>
        <strain evidence="2 3">SDUM1044001</strain>
    </source>
</reference>